<sequence>MLARLAAARPLPTAHIARAGVQRAPLQLMCAPPQLCRRQRRRPPPAAASSSAGHEPFQPERTFHKGVVGPPEPEDKLFLGLTFSDIYYYTNLAYWSLLLVSVLTGNDFVSRLVRFENYTTAMFASSVAFTLWHTVNFARDVRQHLQSEARRDWRQLLRFAWNAIFWLAFVLWYAAPPVASLADYTGTPGAFCCLYGAGLALMAALQVGHFSFMGSPQVPRRLHTGGVHALARHPQALGNMLMLIGFSLAGGAVLASATFLVAFIFYTATVIPAEERMLREAYGDEYEEYAKRVPRFAWALLLMVALQALLLWRFQPWAVPIEVVPPPAV</sequence>
<keyword evidence="4 10" id="KW-1133">Transmembrane helix</keyword>
<organism evidence="11 12">
    <name type="scientific">Micractinium conductrix</name>
    <dbReference type="NCBI Taxonomy" id="554055"/>
    <lineage>
        <taxon>Eukaryota</taxon>
        <taxon>Viridiplantae</taxon>
        <taxon>Chlorophyta</taxon>
        <taxon>core chlorophytes</taxon>
        <taxon>Trebouxiophyceae</taxon>
        <taxon>Chlorellales</taxon>
        <taxon>Chlorellaceae</taxon>
        <taxon>Chlorella clade</taxon>
        <taxon>Micractinium</taxon>
    </lineage>
</organism>
<feature type="transmembrane region" description="Helical" evidence="10">
    <location>
        <begin position="293"/>
        <end position="312"/>
    </location>
</feature>
<feature type="transmembrane region" description="Helical" evidence="10">
    <location>
        <begin position="240"/>
        <end position="273"/>
    </location>
</feature>
<keyword evidence="12" id="KW-1185">Reference proteome</keyword>
<keyword evidence="3 10" id="KW-0812">Transmembrane</keyword>
<dbReference type="OrthoDB" id="422086at2759"/>
<dbReference type="GO" id="GO:0012505">
    <property type="term" value="C:endomembrane system"/>
    <property type="evidence" value="ECO:0007669"/>
    <property type="project" value="UniProtKB-SubCell"/>
</dbReference>
<evidence type="ECO:0000256" key="8">
    <source>
        <dbReference type="ARBA" id="ARBA00023264"/>
    </source>
</evidence>
<feature type="transmembrane region" description="Helical" evidence="10">
    <location>
        <begin position="187"/>
        <end position="212"/>
    </location>
</feature>
<dbReference type="PANTHER" id="PTHR12714:SF9">
    <property type="entry name" value="PROTEIN-S-ISOPRENYLCYSTEINE O-METHYLTRANSFERASE"/>
    <property type="match status" value="1"/>
</dbReference>
<keyword evidence="8" id="KW-1208">Phospholipid metabolism</keyword>
<gene>
    <name evidence="11" type="ORF">C2E20_5802</name>
</gene>
<evidence type="ECO:0000256" key="3">
    <source>
        <dbReference type="ARBA" id="ARBA00022692"/>
    </source>
</evidence>
<proteinExistence type="predicted"/>
<dbReference type="Pfam" id="PF04191">
    <property type="entry name" value="PEMT"/>
    <property type="match status" value="1"/>
</dbReference>
<dbReference type="UniPathway" id="UPA00753"/>
<protein>
    <submittedName>
        <fullName evidence="11">Cobalt-zinc-cadmium resistance</fullName>
    </submittedName>
</protein>
<evidence type="ECO:0000256" key="10">
    <source>
        <dbReference type="SAM" id="Phobius"/>
    </source>
</evidence>
<dbReference type="EMBL" id="LHPF02000018">
    <property type="protein sequence ID" value="PSC70662.1"/>
    <property type="molecule type" value="Genomic_DNA"/>
</dbReference>
<evidence type="ECO:0000313" key="11">
    <source>
        <dbReference type="EMBL" id="PSC70662.1"/>
    </source>
</evidence>
<evidence type="ECO:0000256" key="1">
    <source>
        <dbReference type="ARBA" id="ARBA00004127"/>
    </source>
</evidence>
<dbReference type="Proteomes" id="UP000239649">
    <property type="component" value="Unassembled WGS sequence"/>
</dbReference>
<dbReference type="GO" id="GO:0016740">
    <property type="term" value="F:transferase activity"/>
    <property type="evidence" value="ECO:0007669"/>
    <property type="project" value="UniProtKB-ARBA"/>
</dbReference>
<keyword evidence="7" id="KW-0594">Phospholipid biosynthesis</keyword>
<evidence type="ECO:0000256" key="6">
    <source>
        <dbReference type="ARBA" id="ARBA00023136"/>
    </source>
</evidence>
<dbReference type="InterPro" id="IPR007318">
    <property type="entry name" value="Phopholipid_MeTrfase"/>
</dbReference>
<evidence type="ECO:0000256" key="2">
    <source>
        <dbReference type="ARBA" id="ARBA00022516"/>
    </source>
</evidence>
<comment type="caution">
    <text evidence="11">The sequence shown here is derived from an EMBL/GenBank/DDBJ whole genome shotgun (WGS) entry which is preliminary data.</text>
</comment>
<evidence type="ECO:0000256" key="7">
    <source>
        <dbReference type="ARBA" id="ARBA00023209"/>
    </source>
</evidence>
<keyword evidence="5" id="KW-0443">Lipid metabolism</keyword>
<feature type="transmembrane region" description="Helical" evidence="10">
    <location>
        <begin position="156"/>
        <end position="175"/>
    </location>
</feature>
<evidence type="ECO:0000256" key="4">
    <source>
        <dbReference type="ARBA" id="ARBA00022989"/>
    </source>
</evidence>
<reference evidence="11 12" key="1">
    <citation type="journal article" date="2018" name="Plant J.">
        <title>Genome sequences of Chlorella sorokiniana UTEX 1602 and Micractinium conductrix SAG 241.80: implications to maltose excretion by a green alga.</title>
        <authorList>
            <person name="Arriola M.B."/>
            <person name="Velmurugan N."/>
            <person name="Zhang Y."/>
            <person name="Plunkett M.H."/>
            <person name="Hondzo H."/>
            <person name="Barney B.M."/>
        </authorList>
    </citation>
    <scope>NUCLEOTIDE SEQUENCE [LARGE SCALE GENOMIC DNA]</scope>
    <source>
        <strain evidence="11 12">SAG 241.80</strain>
    </source>
</reference>
<dbReference type="Gene3D" id="1.20.120.1630">
    <property type="match status" value="1"/>
</dbReference>
<dbReference type="GO" id="GO:0006656">
    <property type="term" value="P:phosphatidylcholine biosynthetic process"/>
    <property type="evidence" value="ECO:0007669"/>
    <property type="project" value="UniProtKB-UniPathway"/>
</dbReference>
<evidence type="ECO:0000256" key="5">
    <source>
        <dbReference type="ARBA" id="ARBA00023098"/>
    </source>
</evidence>
<comment type="subcellular location">
    <subcellularLocation>
        <location evidence="1">Endomembrane system</location>
        <topology evidence="1">Multi-pass membrane protein</topology>
    </subcellularLocation>
</comment>
<evidence type="ECO:0000256" key="9">
    <source>
        <dbReference type="SAM" id="MobiDB-lite"/>
    </source>
</evidence>
<evidence type="ECO:0000313" key="12">
    <source>
        <dbReference type="Proteomes" id="UP000239649"/>
    </source>
</evidence>
<keyword evidence="2" id="KW-0444">Lipid biosynthesis</keyword>
<feature type="region of interest" description="Disordered" evidence="9">
    <location>
        <begin position="39"/>
        <end position="69"/>
    </location>
</feature>
<dbReference type="AlphaFoldDB" id="A0A2P6V994"/>
<dbReference type="PANTHER" id="PTHR12714">
    <property type="entry name" value="PROTEIN-S ISOPRENYLCYSTEINE O-METHYLTRANSFERASE"/>
    <property type="match status" value="1"/>
</dbReference>
<keyword evidence="6 10" id="KW-0472">Membrane</keyword>
<accession>A0A2P6V994</accession>
<name>A0A2P6V994_9CHLO</name>